<dbReference type="PANTHER" id="PTHR24127:SF1">
    <property type="entry name" value="ANKYRIN REPEAT AND EF-HAND DOMAIN-CONTAINING PROTEIN 1"/>
    <property type="match status" value="1"/>
</dbReference>
<feature type="repeat" description="ANK" evidence="1">
    <location>
        <begin position="48"/>
        <end position="80"/>
    </location>
</feature>
<keyword evidence="5" id="KW-1185">Reference proteome</keyword>
<feature type="domain" description="EF-hand" evidence="3">
    <location>
        <begin position="371"/>
        <end position="406"/>
    </location>
</feature>
<evidence type="ECO:0000256" key="1">
    <source>
        <dbReference type="PROSITE-ProRule" id="PRU00023"/>
    </source>
</evidence>
<dbReference type="Gene3D" id="1.25.40.20">
    <property type="entry name" value="Ankyrin repeat-containing domain"/>
    <property type="match status" value="3"/>
</dbReference>
<dbReference type="SUPFAM" id="SSF47473">
    <property type="entry name" value="EF-hand"/>
    <property type="match status" value="1"/>
</dbReference>
<reference evidence="4" key="2">
    <citation type="submission" date="2025-08" db="UniProtKB">
        <authorList>
            <consortium name="Ensembl"/>
        </authorList>
    </citation>
    <scope>IDENTIFICATION</scope>
</reference>
<dbReference type="PROSITE" id="PS50088">
    <property type="entry name" value="ANK_REPEAT"/>
    <property type="match status" value="6"/>
</dbReference>
<evidence type="ECO:0000256" key="2">
    <source>
        <dbReference type="SAM" id="MobiDB-lite"/>
    </source>
</evidence>
<name>A0AAY5EZ05_ELEEL</name>
<feature type="repeat" description="ANK" evidence="1">
    <location>
        <begin position="251"/>
        <end position="283"/>
    </location>
</feature>
<sequence length="767" mass="85177">MQTCNQGRLEALQIYKLLQFVREGSHSQVEKMVQLGVPNLINLTEPAEGTGALHLASVANDLNIAQFLLSLGAYPNVQDKRGRTPVILATELGYDSMVDLLAKNHANMNVVDNEGKGALFYCISPSKRHMRCLQVVLNSKANVNNVSNAGKPVFLMACERATDCENICMSILERGADPNAMDQATGRTALMEAARAGATALVRAILQRGGNPNALDKKRQHAAHEAAKGGFFEVIQVLSGYSADLGVIAKGGNTPLHLAAAGGYTDCCRFLAQRGCNPKLKNLDGLVPRQLAKDNGHRAALKELKKAEHLHTKFSKPGSLNPNELWALVLHDWACEHESVLRKAFEEAGDHLDIISTETFRSVLQEHHAPIDQENLQKIIMAHDKKQEGIINISDFFKGLKYLQKAFVQSSYAPKKKKAGKGGKGKKKGKTAPPLPICTMPPELMARREDGGPPRFMIERYQQYTDTRRFNRDRPPIHPVEDDSAWYMEEPEKIYTNINYCVKMGDFESLCLAFSQNVPMDVKDRFYKTPLMAACSSGSYQMAQFLITADVNACDQFNWTPLHHACHAGQMDIIELLVQSGAMVDAVALNGATPLMRAIESCRLSCVDYLIGAGAKVQAQNKKDQNCLDIARVYGDERIIDLVRTKLDCLPKLTKDTKKGKEEKPSSKSKAAFPVSTVLPATAEKRVNLKENIITMNPHVTIARVADKLNISFAPKTVWGRQLASSAQHMERRMERRKNLSYEVDFKDFLMPFNKNILKIMFAINDF</sequence>
<reference evidence="4" key="3">
    <citation type="submission" date="2025-09" db="UniProtKB">
        <authorList>
            <consortium name="Ensembl"/>
        </authorList>
    </citation>
    <scope>IDENTIFICATION</scope>
</reference>
<dbReference type="InterPro" id="IPR002110">
    <property type="entry name" value="Ankyrin_rpt"/>
</dbReference>
<dbReference type="Proteomes" id="UP000314983">
    <property type="component" value="Chromosome 13"/>
</dbReference>
<evidence type="ECO:0000259" key="3">
    <source>
        <dbReference type="PROSITE" id="PS50222"/>
    </source>
</evidence>
<dbReference type="PRINTS" id="PR01415">
    <property type="entry name" value="ANKYRIN"/>
</dbReference>
<proteinExistence type="predicted"/>
<feature type="repeat" description="ANK" evidence="1">
    <location>
        <begin position="185"/>
        <end position="217"/>
    </location>
</feature>
<dbReference type="InterPro" id="IPR011992">
    <property type="entry name" value="EF-hand-dom_pair"/>
</dbReference>
<dbReference type="InterPro" id="IPR002048">
    <property type="entry name" value="EF_hand_dom"/>
</dbReference>
<dbReference type="PANTHER" id="PTHR24127">
    <property type="entry name" value="ANKYRIN REPEAT AND EF-HAND DOMAIN-CONTAINING PROTEIN 1"/>
    <property type="match status" value="1"/>
</dbReference>
<feature type="repeat" description="ANK" evidence="1">
    <location>
        <begin position="557"/>
        <end position="589"/>
    </location>
</feature>
<accession>A0AAY5EZ05</accession>
<organism evidence="4 5">
    <name type="scientific">Electrophorus electricus</name>
    <name type="common">Electric eel</name>
    <name type="synonym">Gymnotus electricus</name>
    <dbReference type="NCBI Taxonomy" id="8005"/>
    <lineage>
        <taxon>Eukaryota</taxon>
        <taxon>Metazoa</taxon>
        <taxon>Chordata</taxon>
        <taxon>Craniata</taxon>
        <taxon>Vertebrata</taxon>
        <taxon>Euteleostomi</taxon>
        <taxon>Actinopterygii</taxon>
        <taxon>Neopterygii</taxon>
        <taxon>Teleostei</taxon>
        <taxon>Ostariophysi</taxon>
        <taxon>Gymnotiformes</taxon>
        <taxon>Gymnotoidei</taxon>
        <taxon>Gymnotidae</taxon>
        <taxon>Electrophorus</taxon>
    </lineage>
</organism>
<dbReference type="GO" id="GO:0005509">
    <property type="term" value="F:calcium ion binding"/>
    <property type="evidence" value="ECO:0007669"/>
    <property type="project" value="InterPro"/>
</dbReference>
<feature type="compositionally biased region" description="Basic residues" evidence="2">
    <location>
        <begin position="414"/>
        <end position="430"/>
    </location>
</feature>
<dbReference type="GeneTree" id="ENSGT00940000156852"/>
<feature type="repeat" description="ANK" evidence="1">
    <location>
        <begin position="81"/>
        <end position="113"/>
    </location>
</feature>
<evidence type="ECO:0000313" key="4">
    <source>
        <dbReference type="Ensembl" id="ENSEEEP00000062041.1"/>
    </source>
</evidence>
<dbReference type="InterPro" id="IPR036770">
    <property type="entry name" value="Ankyrin_rpt-contain_sf"/>
</dbReference>
<dbReference type="Pfam" id="PF12796">
    <property type="entry name" value="Ank_2"/>
    <property type="match status" value="3"/>
</dbReference>
<feature type="region of interest" description="Disordered" evidence="2">
    <location>
        <begin position="414"/>
        <end position="441"/>
    </location>
</feature>
<keyword evidence="1" id="KW-0040">ANK repeat</keyword>
<dbReference type="SMART" id="SM00248">
    <property type="entry name" value="ANK"/>
    <property type="match status" value="10"/>
</dbReference>
<dbReference type="PROSITE" id="PS50297">
    <property type="entry name" value="ANK_REP_REGION"/>
    <property type="match status" value="6"/>
</dbReference>
<feature type="repeat" description="ANK" evidence="1">
    <location>
        <begin position="590"/>
        <end position="622"/>
    </location>
</feature>
<dbReference type="InterPro" id="IPR052801">
    <property type="entry name" value="Ankyrin-EF-hand"/>
</dbReference>
<gene>
    <name evidence="4" type="primary">ankef1b</name>
</gene>
<reference evidence="4 5" key="1">
    <citation type="submission" date="2020-05" db="EMBL/GenBank/DDBJ databases">
        <title>Electrophorus electricus (electric eel) genome, fEleEle1, primary haplotype.</title>
        <authorList>
            <person name="Myers G."/>
            <person name="Meyer A."/>
            <person name="Fedrigo O."/>
            <person name="Formenti G."/>
            <person name="Rhie A."/>
            <person name="Tracey A."/>
            <person name="Sims Y."/>
            <person name="Jarvis E.D."/>
        </authorList>
    </citation>
    <scope>NUCLEOTIDE SEQUENCE [LARGE SCALE GENOMIC DNA]</scope>
</reference>
<protein>
    <recommendedName>
        <fullName evidence="3">EF-hand domain-containing protein</fullName>
    </recommendedName>
</protein>
<dbReference type="AlphaFoldDB" id="A0AAY5EZ05"/>
<dbReference type="SUPFAM" id="SSF48403">
    <property type="entry name" value="Ankyrin repeat"/>
    <property type="match status" value="2"/>
</dbReference>
<dbReference type="Ensembl" id="ENSEEET00000064223.1">
    <property type="protein sequence ID" value="ENSEEEP00000062041.1"/>
    <property type="gene ID" value="ENSEEEG00000013396.2"/>
</dbReference>
<dbReference type="PROSITE" id="PS50222">
    <property type="entry name" value="EF_HAND_2"/>
    <property type="match status" value="1"/>
</dbReference>
<evidence type="ECO:0000313" key="5">
    <source>
        <dbReference type="Proteomes" id="UP000314983"/>
    </source>
</evidence>